<evidence type="ECO:0000259" key="2">
    <source>
        <dbReference type="Pfam" id="PF23289"/>
    </source>
</evidence>
<keyword evidence="1" id="KW-0344">Guanine-nucleotide releasing factor</keyword>
<feature type="domain" description="Guanine nucleotide exchange factor DBS-like spectrin-like" evidence="2">
    <location>
        <begin position="135"/>
        <end position="206"/>
    </location>
</feature>
<gene>
    <name evidence="3" type="ORF">ANCCAN_07214</name>
</gene>
<evidence type="ECO:0000256" key="1">
    <source>
        <dbReference type="ARBA" id="ARBA00022658"/>
    </source>
</evidence>
<evidence type="ECO:0000313" key="4">
    <source>
        <dbReference type="Proteomes" id="UP000252519"/>
    </source>
</evidence>
<reference evidence="3 4" key="1">
    <citation type="submission" date="2014-10" db="EMBL/GenBank/DDBJ databases">
        <title>Draft genome of the hookworm Ancylostoma caninum.</title>
        <authorList>
            <person name="Mitreva M."/>
        </authorList>
    </citation>
    <scope>NUCLEOTIDE SEQUENCE [LARGE SCALE GENOMIC DNA]</scope>
    <source>
        <strain evidence="3 4">Baltimore</strain>
    </source>
</reference>
<dbReference type="AlphaFoldDB" id="A0A368GQX1"/>
<dbReference type="EMBL" id="JOJR01000073">
    <property type="protein sequence ID" value="RCN46772.1"/>
    <property type="molecule type" value="Genomic_DNA"/>
</dbReference>
<dbReference type="GO" id="GO:0005085">
    <property type="term" value="F:guanyl-nucleotide exchange factor activity"/>
    <property type="evidence" value="ECO:0007669"/>
    <property type="project" value="UniProtKB-KW"/>
</dbReference>
<dbReference type="STRING" id="29170.A0A368GQX1"/>
<keyword evidence="4" id="KW-1185">Reference proteome</keyword>
<name>A0A368GQX1_ANCCA</name>
<dbReference type="InterPro" id="IPR051336">
    <property type="entry name" value="RhoGEF_Guanine_NuclExch_SF"/>
</dbReference>
<evidence type="ECO:0000313" key="3">
    <source>
        <dbReference type="EMBL" id="RCN46772.1"/>
    </source>
</evidence>
<dbReference type="Pfam" id="PF23289">
    <property type="entry name" value="Spectrin_5"/>
    <property type="match status" value="1"/>
</dbReference>
<dbReference type="Gene3D" id="1.20.58.60">
    <property type="match status" value="1"/>
</dbReference>
<protein>
    <recommendedName>
        <fullName evidence="2">Guanine nucleotide exchange factor DBS-like spectrin-like domain-containing protein</fullName>
    </recommendedName>
</protein>
<dbReference type="Proteomes" id="UP000252519">
    <property type="component" value="Unassembled WGS sequence"/>
</dbReference>
<dbReference type="SUPFAM" id="SSF46966">
    <property type="entry name" value="Spectrin repeat"/>
    <property type="match status" value="1"/>
</dbReference>
<proteinExistence type="predicted"/>
<dbReference type="InterPro" id="IPR056466">
    <property type="entry name" value="Spectrin_DBS"/>
</dbReference>
<dbReference type="PANTHER" id="PTHR22826">
    <property type="entry name" value="RHO GUANINE EXCHANGE FACTOR-RELATED"/>
    <property type="match status" value="1"/>
</dbReference>
<accession>A0A368GQX1</accession>
<sequence length="247" mass="27159">MLYLEEHRAVGEGVQAAQVLAEKHDQYTEMAQEDVKAAKALKDTGEELISANDVGISGSLLPKCDELERMAEALNGALQRRATVLRMSITMHTQISQVNMPTFSSNLTSFLPPFQANSWCKKGVDMLSSILQDATPASACNSLAKMDEFLEEGSKLQLDAISQSPSMNSLILLTTTETSTLLAQVAERIDDIRRMGVARRDALAKMVERKPVQVVTPEKTQTPVEEVCCIQIAHDGAVFRPRIVKQQ</sequence>
<organism evidence="3 4">
    <name type="scientific">Ancylostoma caninum</name>
    <name type="common">Dog hookworm</name>
    <dbReference type="NCBI Taxonomy" id="29170"/>
    <lineage>
        <taxon>Eukaryota</taxon>
        <taxon>Metazoa</taxon>
        <taxon>Ecdysozoa</taxon>
        <taxon>Nematoda</taxon>
        <taxon>Chromadorea</taxon>
        <taxon>Rhabditida</taxon>
        <taxon>Rhabditina</taxon>
        <taxon>Rhabditomorpha</taxon>
        <taxon>Strongyloidea</taxon>
        <taxon>Ancylostomatidae</taxon>
        <taxon>Ancylostomatinae</taxon>
        <taxon>Ancylostoma</taxon>
    </lineage>
</organism>
<comment type="caution">
    <text evidence="3">The sequence shown here is derived from an EMBL/GenBank/DDBJ whole genome shotgun (WGS) entry which is preliminary data.</text>
</comment>
<dbReference type="OrthoDB" id="10004999at2759"/>
<dbReference type="PANTHER" id="PTHR22826:SF211">
    <property type="entry name" value="LD43457P"/>
    <property type="match status" value="1"/>
</dbReference>
<dbReference type="GO" id="GO:0005737">
    <property type="term" value="C:cytoplasm"/>
    <property type="evidence" value="ECO:0007669"/>
    <property type="project" value="TreeGrafter"/>
</dbReference>